<evidence type="ECO:0000313" key="6">
    <source>
        <dbReference type="EMBL" id="GCC43687.1"/>
    </source>
</evidence>
<comment type="subcellular location">
    <subcellularLocation>
        <location evidence="1">Membrane</location>
        <topology evidence="1">Single-pass type I membrane protein</topology>
    </subcellularLocation>
</comment>
<evidence type="ECO:0000256" key="1">
    <source>
        <dbReference type="ARBA" id="ARBA00004479"/>
    </source>
</evidence>
<protein>
    <recommendedName>
        <fullName evidence="5">Integrin alpha second immunoglobulin-like domain-containing protein</fullName>
    </recommendedName>
</protein>
<dbReference type="Gene3D" id="2.60.40.1510">
    <property type="entry name" value="ntegrin, alpha v. Chain A, domain 3"/>
    <property type="match status" value="1"/>
</dbReference>
<keyword evidence="2" id="KW-0401">Integrin</keyword>
<accession>A0A401TM09</accession>
<keyword evidence="3" id="KW-0472">Membrane</keyword>
<evidence type="ECO:0000256" key="3">
    <source>
        <dbReference type="ARBA" id="ARBA00023136"/>
    </source>
</evidence>
<dbReference type="SUPFAM" id="SSF69179">
    <property type="entry name" value="Integrin domains"/>
    <property type="match status" value="1"/>
</dbReference>
<keyword evidence="7" id="KW-1185">Reference proteome</keyword>
<organism evidence="6 7">
    <name type="scientific">Chiloscyllium punctatum</name>
    <name type="common">Brownbanded bambooshark</name>
    <name type="synonym">Hemiscyllium punctatum</name>
    <dbReference type="NCBI Taxonomy" id="137246"/>
    <lineage>
        <taxon>Eukaryota</taxon>
        <taxon>Metazoa</taxon>
        <taxon>Chordata</taxon>
        <taxon>Craniata</taxon>
        <taxon>Vertebrata</taxon>
        <taxon>Chondrichthyes</taxon>
        <taxon>Elasmobranchii</taxon>
        <taxon>Galeomorphii</taxon>
        <taxon>Galeoidea</taxon>
        <taxon>Orectolobiformes</taxon>
        <taxon>Hemiscylliidae</taxon>
        <taxon>Chiloscyllium</taxon>
    </lineage>
</organism>
<dbReference type="OrthoDB" id="5317514at2759"/>
<dbReference type="Pfam" id="PF20805">
    <property type="entry name" value="Integrin_A_Ig_2"/>
    <property type="match status" value="1"/>
</dbReference>
<name>A0A401TM09_CHIPU</name>
<evidence type="ECO:0000313" key="7">
    <source>
        <dbReference type="Proteomes" id="UP000287033"/>
    </source>
</evidence>
<keyword evidence="4" id="KW-0325">Glycoprotein</keyword>
<dbReference type="EMBL" id="BEZZ01110036">
    <property type="protein sequence ID" value="GCC43687.1"/>
    <property type="molecule type" value="Genomic_DNA"/>
</dbReference>
<sequence>MKDGDDAHEAVLIANFPDSLFYSAFRTSPKQDSSLVCVANVNGSQAECDLGNPMKRNAQ</sequence>
<dbReference type="GO" id="GO:0016020">
    <property type="term" value="C:membrane"/>
    <property type="evidence" value="ECO:0007669"/>
    <property type="project" value="UniProtKB-SubCell"/>
</dbReference>
<feature type="non-terminal residue" evidence="6">
    <location>
        <position position="59"/>
    </location>
</feature>
<dbReference type="InterPro" id="IPR048285">
    <property type="entry name" value="Integrin_alpha_Ig-like_2"/>
</dbReference>
<dbReference type="AlphaFoldDB" id="A0A401TM09"/>
<dbReference type="STRING" id="137246.A0A401TM09"/>
<evidence type="ECO:0000256" key="4">
    <source>
        <dbReference type="ARBA" id="ARBA00023180"/>
    </source>
</evidence>
<gene>
    <name evidence="6" type="ORF">chiPu_0027661</name>
</gene>
<evidence type="ECO:0000259" key="5">
    <source>
        <dbReference type="Pfam" id="PF20805"/>
    </source>
</evidence>
<feature type="domain" description="Integrin alpha second immunoglobulin-like" evidence="5">
    <location>
        <begin position="3"/>
        <end position="59"/>
    </location>
</feature>
<proteinExistence type="predicted"/>
<dbReference type="Proteomes" id="UP000287033">
    <property type="component" value="Unassembled WGS sequence"/>
</dbReference>
<dbReference type="InterPro" id="IPR032695">
    <property type="entry name" value="Integrin_dom_sf"/>
</dbReference>
<comment type="caution">
    <text evidence="6">The sequence shown here is derived from an EMBL/GenBank/DDBJ whole genome shotgun (WGS) entry which is preliminary data.</text>
</comment>
<reference evidence="6 7" key="1">
    <citation type="journal article" date="2018" name="Nat. Ecol. Evol.">
        <title>Shark genomes provide insights into elasmobranch evolution and the origin of vertebrates.</title>
        <authorList>
            <person name="Hara Y"/>
            <person name="Yamaguchi K"/>
            <person name="Onimaru K"/>
            <person name="Kadota M"/>
            <person name="Koyanagi M"/>
            <person name="Keeley SD"/>
            <person name="Tatsumi K"/>
            <person name="Tanaka K"/>
            <person name="Motone F"/>
            <person name="Kageyama Y"/>
            <person name="Nozu R"/>
            <person name="Adachi N"/>
            <person name="Nishimura O"/>
            <person name="Nakagawa R"/>
            <person name="Tanegashima C"/>
            <person name="Kiyatake I"/>
            <person name="Matsumoto R"/>
            <person name="Murakumo K"/>
            <person name="Nishida K"/>
            <person name="Terakita A"/>
            <person name="Kuratani S"/>
            <person name="Sato K"/>
            <person name="Hyodo S Kuraku.S."/>
        </authorList>
    </citation>
    <scope>NUCLEOTIDE SEQUENCE [LARGE SCALE GENOMIC DNA]</scope>
</reference>
<evidence type="ECO:0000256" key="2">
    <source>
        <dbReference type="ARBA" id="ARBA00023037"/>
    </source>
</evidence>
<dbReference type="GO" id="GO:0007229">
    <property type="term" value="P:integrin-mediated signaling pathway"/>
    <property type="evidence" value="ECO:0007669"/>
    <property type="project" value="UniProtKB-KW"/>
</dbReference>